<keyword evidence="3" id="KW-1185">Reference proteome</keyword>
<organism evidence="2 3">
    <name type="scientific">Deefgea tanakiae</name>
    <dbReference type="NCBI Taxonomy" id="2865840"/>
    <lineage>
        <taxon>Bacteria</taxon>
        <taxon>Pseudomonadati</taxon>
        <taxon>Pseudomonadota</taxon>
        <taxon>Betaproteobacteria</taxon>
        <taxon>Neisseriales</taxon>
        <taxon>Chitinibacteraceae</taxon>
        <taxon>Deefgea</taxon>
    </lineage>
</organism>
<evidence type="ECO:0000313" key="3">
    <source>
        <dbReference type="Proteomes" id="UP000825679"/>
    </source>
</evidence>
<name>A0ABX8ZAG2_9NEIS</name>
<sequence>MLKCREVSFLLSEAQDRPLSMSEALQLRLHLFMCKKCSNFSHQLKVIRLACQKKANDEDLH</sequence>
<evidence type="ECO:0000259" key="1">
    <source>
        <dbReference type="Pfam" id="PF13490"/>
    </source>
</evidence>
<feature type="domain" description="Putative zinc-finger" evidence="1">
    <location>
        <begin position="4"/>
        <end position="37"/>
    </location>
</feature>
<dbReference type="Proteomes" id="UP000825679">
    <property type="component" value="Chromosome"/>
</dbReference>
<dbReference type="EMBL" id="CP081150">
    <property type="protein sequence ID" value="QZA79566.1"/>
    <property type="molecule type" value="Genomic_DNA"/>
</dbReference>
<evidence type="ECO:0000313" key="2">
    <source>
        <dbReference type="EMBL" id="QZA79566.1"/>
    </source>
</evidence>
<dbReference type="InterPro" id="IPR027383">
    <property type="entry name" value="Znf_put"/>
</dbReference>
<dbReference type="Pfam" id="PF13490">
    <property type="entry name" value="zf-HC2"/>
    <property type="match status" value="1"/>
</dbReference>
<accession>A0ABX8ZAG2</accession>
<protein>
    <submittedName>
        <fullName evidence="2">Zf-HC2 domain-containing protein</fullName>
    </submittedName>
</protein>
<proteinExistence type="predicted"/>
<reference evidence="2 3" key="1">
    <citation type="submission" date="2021-08" db="EMBL/GenBank/DDBJ databases">
        <title>complete genome sequencing of Deefgea sp. D25.</title>
        <authorList>
            <person name="Bae J.-W."/>
            <person name="Gim D.-H."/>
        </authorList>
    </citation>
    <scope>NUCLEOTIDE SEQUENCE [LARGE SCALE GENOMIC DNA]</scope>
    <source>
        <strain evidence="2 3">D25</strain>
    </source>
</reference>
<gene>
    <name evidence="2" type="ORF">K4H28_16160</name>
</gene>